<feature type="region of interest" description="Disordered" evidence="1">
    <location>
        <begin position="391"/>
        <end position="431"/>
    </location>
</feature>
<feature type="region of interest" description="Disordered" evidence="1">
    <location>
        <begin position="625"/>
        <end position="657"/>
    </location>
</feature>
<feature type="region of interest" description="Disordered" evidence="1">
    <location>
        <begin position="132"/>
        <end position="152"/>
    </location>
</feature>
<feature type="region of interest" description="Disordered" evidence="1">
    <location>
        <begin position="2431"/>
        <end position="2450"/>
    </location>
</feature>
<feature type="compositionally biased region" description="Basic and acidic residues" evidence="1">
    <location>
        <begin position="132"/>
        <end position="142"/>
    </location>
</feature>
<feature type="region of interest" description="Disordered" evidence="1">
    <location>
        <begin position="824"/>
        <end position="859"/>
    </location>
</feature>
<feature type="region of interest" description="Disordered" evidence="1">
    <location>
        <begin position="343"/>
        <end position="376"/>
    </location>
</feature>
<feature type="non-terminal residue" evidence="3">
    <location>
        <position position="3217"/>
    </location>
</feature>
<dbReference type="Proteomes" id="UP000601435">
    <property type="component" value="Unassembled WGS sequence"/>
</dbReference>
<comment type="caution">
    <text evidence="3">The sequence shown here is derived from an EMBL/GenBank/DDBJ whole genome shotgun (WGS) entry which is preliminary data.</text>
</comment>
<dbReference type="EMBL" id="CAJNJA010042875">
    <property type="protein sequence ID" value="CAE7788068.1"/>
    <property type="molecule type" value="Genomic_DNA"/>
</dbReference>
<dbReference type="InterPro" id="IPR036397">
    <property type="entry name" value="RNaseH_sf"/>
</dbReference>
<gene>
    <name evidence="3" type="primary">Exosc3</name>
    <name evidence="3" type="ORF">SNEC2469_LOCUS23133</name>
</gene>
<feature type="compositionally biased region" description="Basic and acidic residues" evidence="1">
    <location>
        <begin position="2324"/>
        <end position="2337"/>
    </location>
</feature>
<feature type="region of interest" description="Disordered" evidence="1">
    <location>
        <begin position="1"/>
        <end position="53"/>
    </location>
</feature>
<evidence type="ECO:0000313" key="4">
    <source>
        <dbReference type="Proteomes" id="UP000601435"/>
    </source>
</evidence>
<evidence type="ECO:0000259" key="2">
    <source>
        <dbReference type="PROSITE" id="PS50994"/>
    </source>
</evidence>
<proteinExistence type="predicted"/>
<evidence type="ECO:0000313" key="3">
    <source>
        <dbReference type="EMBL" id="CAE7788068.1"/>
    </source>
</evidence>
<keyword evidence="4" id="KW-1185">Reference proteome</keyword>
<protein>
    <submittedName>
        <fullName evidence="3">Exosc3 protein</fullName>
    </submittedName>
</protein>
<dbReference type="InterPro" id="IPR012337">
    <property type="entry name" value="RNaseH-like_sf"/>
</dbReference>
<dbReference type="OrthoDB" id="442161at2759"/>
<accession>A0A812YQ03</accession>
<organism evidence="3 4">
    <name type="scientific">Symbiodinium necroappetens</name>
    <dbReference type="NCBI Taxonomy" id="1628268"/>
    <lineage>
        <taxon>Eukaryota</taxon>
        <taxon>Sar</taxon>
        <taxon>Alveolata</taxon>
        <taxon>Dinophyceae</taxon>
        <taxon>Suessiales</taxon>
        <taxon>Symbiodiniaceae</taxon>
        <taxon>Symbiodinium</taxon>
    </lineage>
</organism>
<feature type="region of interest" description="Disordered" evidence="1">
    <location>
        <begin position="2324"/>
        <end position="2346"/>
    </location>
</feature>
<feature type="compositionally biased region" description="Low complexity" evidence="1">
    <location>
        <begin position="2022"/>
        <end position="2032"/>
    </location>
</feature>
<dbReference type="GO" id="GO:0003676">
    <property type="term" value="F:nucleic acid binding"/>
    <property type="evidence" value="ECO:0007669"/>
    <property type="project" value="InterPro"/>
</dbReference>
<dbReference type="PROSITE" id="PS50994">
    <property type="entry name" value="INTEGRASE"/>
    <property type="match status" value="1"/>
</dbReference>
<feature type="compositionally biased region" description="Polar residues" evidence="1">
    <location>
        <begin position="32"/>
        <end position="43"/>
    </location>
</feature>
<feature type="region of interest" description="Disordered" evidence="1">
    <location>
        <begin position="2019"/>
        <end position="2038"/>
    </location>
</feature>
<feature type="compositionally biased region" description="Low complexity" evidence="1">
    <location>
        <begin position="730"/>
        <end position="749"/>
    </location>
</feature>
<feature type="compositionally biased region" description="Basic and acidic residues" evidence="1">
    <location>
        <begin position="350"/>
        <end position="376"/>
    </location>
</feature>
<name>A0A812YQ03_9DINO</name>
<dbReference type="GO" id="GO:0015074">
    <property type="term" value="P:DNA integration"/>
    <property type="evidence" value="ECO:0007669"/>
    <property type="project" value="InterPro"/>
</dbReference>
<reference evidence="3" key="1">
    <citation type="submission" date="2021-02" db="EMBL/GenBank/DDBJ databases">
        <authorList>
            <person name="Dougan E. K."/>
            <person name="Rhodes N."/>
            <person name="Thang M."/>
            <person name="Chan C."/>
        </authorList>
    </citation>
    <scope>NUCLEOTIDE SEQUENCE</scope>
</reference>
<feature type="compositionally biased region" description="Basic and acidic residues" evidence="1">
    <location>
        <begin position="695"/>
        <end position="724"/>
    </location>
</feature>
<feature type="domain" description="Integrase catalytic" evidence="2">
    <location>
        <begin position="1269"/>
        <end position="1449"/>
    </location>
</feature>
<sequence length="3217" mass="358970">DEAEPSGSEVTVLISGAGRTRPWTPTVDGSLRTESGETCSETPEGSEVPYPRLLARRENSPGLLATIPGRARVLDQAAARGRLQDVRRDLWLDQPHDRLSAQGDRVEVPLRALARECPGQAIEEDLGVLEAEGKDKSARKPEASGTGGGAQNYLKLHSSFPPEFRARPGESWKDYWRSVEFWLASEGSQLPHAVRSSRLMQQLKERAAKIVNHLTVDEVSGEDGIDIIKNEMEKRQKFMRLTRYAGESLESFINRASIYRHENDRCQSCKVGSKFYLGHLMDAARLTRKDEALVKTAAGGLNDETKVVNAMLELAEQLEGASGCPIGRGEPEMHDDDEFLVQKNRGHHGHDRDDKSRGDGRTHRTDKGKFTRDKRTGKFRRWKQVFHAVMGEDSDGSGPSNGPSDEDVAGLLEDDEEDDGEAPSTGDAEAKKRVNEIKQMRQYFQKGSPPEKAGNRPAHAVHVTAGVPNADPGQWRLLEATVLGVQVILRLSVVPGECPPLLSKHACSQLGMVIDTEFHTVSSRKLKVKKYGLAQTYGGHYALPIAEFDDNMPTVPGPPMPPHLEASPVYVAEHVVNVTTQPEPRGANSVFKSWTRRDKCIANTVGPGKIGPPWSMVIRRTVLDSESGEQLLDEEERVEGSSGPAKHRMDANDTEDEAFSKALSGDGLSEWSHVEPESPKPLRHHSKLRAALARDWQRARSKSAEKARARSVEKPLRAKVEVKNNRKKAASPGPTTTRSAPAPATPSTSSKDKRTKAMLEAQAEELEEMLKPHMDPYSIATPGSRATKAYWVQRVADLEEEWHYCNLPPEPMEEAAAEDEKATRLVRTTRPTPSKTPEAKPEVKTAKGKGPAKTHMLTDHTAPFPSALSNRFSDDLVVNIMFSLQSQLFTFKWKMFVWMQRIREAIRDEMGPRTRWKRNPRWMMLLLGRQLGAMWGHLGAARQMCNDPRRAELMIGAKVDPATRHADSSSQCGDRRGVPYRRSSFHEEVWAAMASTPRVQAGCVDHAASFCGPWSPWWQGSKQEQEAAKVRYWPMWRLISQMWNYQTVHRRLVLLLTPAKMQSPGLDEMRRLHELYYKMHSGERDPGLYEQDGPRDPVFQDRVDLCQWGAVDPGTKKPYKKSCRLEVNDPYWWCAQLAHGSRCQHPPGSHQEVKGKCSDDGVPVSRAEQAHRWPESWVRRCLVTAADALRLHTLHQECPRELHWATVPVEVEQSPEGMLRQRLGEATGDHYDYIYFEGTSGSLSRQAVTDMRCQVCQSVVPPKSAPRVAYERPQRFNERVVTDVFFIWDADKVKYSVVHAVDAFSLYQVATLMKTPRSDHVAHFLKNHWIGVFGPPEVLMSDAGTEYAADTESLLRAFDVCHEMVPPATKWRMGLGERHGAVLKLLVMKTIYATSAKGYSETKECVMAATGHFKYVLNQDLAFDEARRRNEQIRQAAEQAPEEGAQNVFSGWGAAMETAASKEAGEVFAVTANSLMPFKRKHGKSGLGKALLASEEDPDILETRERDRWVEVMSVFITEAQLPVVALIEGSEDRRQAWRRVFGTQRAKTLRNRARAFKRFRVWLETVRGRLWPTRVSDITDFLEERAKDGCGFSVPGDLLAALSVLESVGRVPAKERFSADETVKAMARSITEELQSRAAPRRPAKLYTVAVLIALEVFVLDATSSLFARVIAWVILLQHWMAMRADDVQWLDPGRMTLTASGLAGVLRRTKTTGPGRRAREVPVYVSREVSLSGNDWLQAGFALFRRPELFWKRSYFIPFPSTDWSSGVKKHLSPEMLNVCIKRVLSELHAPTRWERTWRKGEVALITQELLPFWSGHSARHWLPAWAANLGVSKQDRDFLGRWQAGAHESNEYIVTSREVVHRVQMHVVEGLVQGHAGVDELPILNELHEFGNPRGVSFARGASRHRVWRTNDDGHRALLLGYPLDYELEADVGEGEAALEVAVEDEDTPKRDWSEYPYWVSISRKSQFRRLHAKDKCGVLPWNVFSAEGFTNVSDANADAWCKSCWKKIAQGEAEASREASSSGSSSSTEIEEPEQEADLSFCCHVLRSMAEDAARRAYVAQHVSADLVYVWEEMGVSLAAIAALVAAWQSCYDMADQERRLKAEAHVLGLPKPLPSNDRMGMRHALEGVVGALEEKDEPSSTYLALKLEEVEAGELRAAVLDEVTSVSDEVNAQFQSSVDSSGRLRLVKERKKAKLPSTSEELRQRLRLECYTFLMLAARFRTKPWFVDLRVQDFTKHVDYVLGDKVYLLQMSRTDGSSGTQAVNPSWDIATTLGEVRADAALKETYFVGPLALEPASRGPSASAPPPLAKWARLEDHVPDADKGYKGRDNKGRGRGGKGSLRLGFPSSKGFVFSNTPDGRQICYAYNNGTCKGDCGRVHVCQLCLKPHPRKTCKLQKDKSGLGEHLGIGLSSLSSAHVHLAGQEYAAGGHDPEEDSDASAGDETFVSSTGNAWARESSGIIGLRAHVASHPWTTALLCSILRAACPGPVFTSVVISRNRQVLPHSDSQNGLNTWNILVPASRFWAGGVWQECEDGADPMEYEGTVHWGKILPVASGPQLLDPRRLFATLSWKGIRTVVIGFSIREPHKASRQIKTMWTKLSGLAEATQTNEALGAGHQPPLQLVERASGEEGDTFHGHLVQAPKDNFGDPLTVQWRGKVHSFVDGCGLNSHGPLAPHGSRKLLDDFIRSEIGDVQRAFFMLALGKYEEAPFSDQALSQTCRAMGDEDWEVLTRAEDNYSRERRPKGKWREYDESEFQAINENYASAKAVPDQLEKQFEEEEALGFMYPLSEKEARRRFGDTLRVASLGAIIKDDGSVRALFDGTHSVKLNNMITVADKLEFPTPSNVARAMEIQLEDGNHLLVGIAADIAKAHRRYKHAPEDHGYLGCRARPDGPVWINRVGTFGVACAAYHFARLAGLVGRGALRMAQQATLFQMLFADDLQIMAGGESKYHDIWVVLLYWLMVGTPFKWSKFRGALLVATIHGPLAPLESCHSPWHRGSDAAYGDGGAALPLAFRTDAKAEDDFFVLGGWETLHSFNTKECRWFSVKVQAADFLYGAAKGMSTVAELLATWLGLHLFGWLATTGRSFSVSAGTDNLANELVLRRQSATKFPLTYVYMQLEYDLCRCGGHMSLNWRPRELNAAADELTSSCFESFDLAKRIELRATDMPCELLRELASFHDEMLEWRKGGEGGAPVSRLTKRQKLATKTKW</sequence>
<dbReference type="InterPro" id="IPR001584">
    <property type="entry name" value="Integrase_cat-core"/>
</dbReference>
<evidence type="ECO:0000256" key="1">
    <source>
        <dbReference type="SAM" id="MobiDB-lite"/>
    </source>
</evidence>
<feature type="compositionally biased region" description="Acidic residues" evidence="1">
    <location>
        <begin position="404"/>
        <end position="421"/>
    </location>
</feature>
<dbReference type="Gene3D" id="3.30.420.10">
    <property type="entry name" value="Ribonuclease H-like superfamily/Ribonuclease H"/>
    <property type="match status" value="1"/>
</dbReference>
<dbReference type="SUPFAM" id="SSF53098">
    <property type="entry name" value="Ribonuclease H-like"/>
    <property type="match status" value="1"/>
</dbReference>
<feature type="region of interest" description="Disordered" evidence="1">
    <location>
        <begin position="694"/>
        <end position="755"/>
    </location>
</feature>